<feature type="domain" description="PKD" evidence="1">
    <location>
        <begin position="180"/>
        <end position="263"/>
    </location>
</feature>
<dbReference type="InterPro" id="IPR025667">
    <property type="entry name" value="SprB_repeat"/>
</dbReference>
<name>A0A1I6RCW0_9FLAO</name>
<dbReference type="SUPFAM" id="SSF49299">
    <property type="entry name" value="PKD domain"/>
    <property type="match status" value="1"/>
</dbReference>
<reference evidence="3" key="1">
    <citation type="submission" date="2016-10" db="EMBL/GenBank/DDBJ databases">
        <authorList>
            <person name="Varghese N."/>
            <person name="Submissions S."/>
        </authorList>
    </citation>
    <scope>NUCLEOTIDE SEQUENCE [LARGE SCALE GENOMIC DNA]</scope>
    <source>
        <strain evidence="3">DSM 24450</strain>
    </source>
</reference>
<dbReference type="Gene3D" id="2.60.40.10">
    <property type="entry name" value="Immunoglobulins"/>
    <property type="match status" value="1"/>
</dbReference>
<gene>
    <name evidence="2" type="ORF">SAMN04488006_2346</name>
</gene>
<dbReference type="Pfam" id="PF13573">
    <property type="entry name" value="SprB"/>
    <property type="match status" value="2"/>
</dbReference>
<dbReference type="AlphaFoldDB" id="A0A1I6RCW0"/>
<dbReference type="InterPro" id="IPR035986">
    <property type="entry name" value="PKD_dom_sf"/>
</dbReference>
<sequence length="391" mass="40083">MKKITFIRFLTLLTLLFTVITGFSQTVGLPQISGCSYSGCNAGDLTITKAYIALDNNVPLTSCTAGTTVNAFLYIHVNTGPKYNIYVQFDLYNGATKVNGINKFTYAEPVTGTLIPNTPIKIAPITFTCGDELELKNIYVSWKTGGASSNPASCAGVGGAGSKCADASAIPNIPVNTPISPNFTYSKSCDGDSYEKVVFTNTSTGGDGTKAYSWNFGAGASPATANTVGPHTVTYSSGGSKMVSLTVTDADNDMATKTTSVTVLSCCNLSITNISSTNVSCFEGNNGTVTATISGAAGTPVYDLLYSSTSGGVYSNAGLPTNGDANGIYSGLSKGFYKVNVVDDNNCNVTSNYVEVTQPAAAVVVSGTQTNVLCNGGSTGAIDLSVVGGSG</sequence>
<dbReference type="InterPro" id="IPR022409">
    <property type="entry name" value="PKD/Chitinase_dom"/>
</dbReference>
<evidence type="ECO:0000313" key="2">
    <source>
        <dbReference type="EMBL" id="SFS62516.1"/>
    </source>
</evidence>
<evidence type="ECO:0000313" key="3">
    <source>
        <dbReference type="Proteomes" id="UP000199312"/>
    </source>
</evidence>
<dbReference type="InterPro" id="IPR013783">
    <property type="entry name" value="Ig-like_fold"/>
</dbReference>
<keyword evidence="3" id="KW-1185">Reference proteome</keyword>
<dbReference type="STRING" id="593133.SAMN04488006_2346"/>
<dbReference type="PROSITE" id="PS50093">
    <property type="entry name" value="PKD"/>
    <property type="match status" value="1"/>
</dbReference>
<protein>
    <submittedName>
        <fullName evidence="2">SprB repeat-containing protein</fullName>
    </submittedName>
</protein>
<dbReference type="Proteomes" id="UP000199312">
    <property type="component" value="Unassembled WGS sequence"/>
</dbReference>
<dbReference type="OrthoDB" id="1348086at2"/>
<evidence type="ECO:0000259" key="1">
    <source>
        <dbReference type="PROSITE" id="PS50093"/>
    </source>
</evidence>
<dbReference type="InterPro" id="IPR000601">
    <property type="entry name" value="PKD_dom"/>
</dbReference>
<organism evidence="2 3">
    <name type="scientific">Lutibacter maritimus</name>
    <dbReference type="NCBI Taxonomy" id="593133"/>
    <lineage>
        <taxon>Bacteria</taxon>
        <taxon>Pseudomonadati</taxon>
        <taxon>Bacteroidota</taxon>
        <taxon>Flavobacteriia</taxon>
        <taxon>Flavobacteriales</taxon>
        <taxon>Flavobacteriaceae</taxon>
        <taxon>Lutibacter</taxon>
    </lineage>
</organism>
<accession>A0A1I6RCW0</accession>
<feature type="non-terminal residue" evidence="2">
    <location>
        <position position="391"/>
    </location>
</feature>
<proteinExistence type="predicted"/>
<dbReference type="SMART" id="SM00089">
    <property type="entry name" value="PKD"/>
    <property type="match status" value="1"/>
</dbReference>
<dbReference type="EMBL" id="FOZP01000006">
    <property type="protein sequence ID" value="SFS62516.1"/>
    <property type="molecule type" value="Genomic_DNA"/>
</dbReference>
<dbReference type="CDD" id="cd00146">
    <property type="entry name" value="PKD"/>
    <property type="match status" value="1"/>
</dbReference>